<gene>
    <name evidence="7" type="ORF">M8C21_021985</name>
</gene>
<dbReference type="EMBL" id="JAMZMK010008327">
    <property type="protein sequence ID" value="KAI7740885.1"/>
    <property type="molecule type" value="Genomic_DNA"/>
</dbReference>
<dbReference type="Pfam" id="PF07851">
    <property type="entry name" value="TMEM120A-B"/>
    <property type="match status" value="1"/>
</dbReference>
<sequence>TTAADGGDNRSPVRNAGEEVDIPSLLCYGYGTHQPHMGNRKAARLCPEAGLLERHIHKGIQLFLRWAIMQGVAMLLQNRYQRQRLYTRIALGKARRMDVVWGETAGVKGQLWLLLPILFVLQAFEAYVGVLLLQTAVSGVVSEWQVVTCGILLIIMAVGNFTNTVQTLVLKSRFKAKMKRGKSKSDLTHVSKDQ</sequence>
<keyword evidence="8" id="KW-1185">Reference proteome</keyword>
<evidence type="ECO:0000256" key="4">
    <source>
        <dbReference type="ARBA" id="ARBA00022989"/>
    </source>
</evidence>
<evidence type="ECO:0000313" key="8">
    <source>
        <dbReference type="Proteomes" id="UP001206925"/>
    </source>
</evidence>
<keyword evidence="3 6" id="KW-0812">Transmembrane</keyword>
<comment type="caution">
    <text evidence="7">The sequence shown here is derived from an EMBL/GenBank/DDBJ whole genome shotgun (WGS) entry which is preliminary data.</text>
</comment>
<evidence type="ECO:0000256" key="6">
    <source>
        <dbReference type="SAM" id="Phobius"/>
    </source>
</evidence>
<proteinExistence type="inferred from homology"/>
<evidence type="ECO:0000256" key="1">
    <source>
        <dbReference type="ARBA" id="ARBA00004141"/>
    </source>
</evidence>
<evidence type="ECO:0008006" key="9">
    <source>
        <dbReference type="Google" id="ProtNLM"/>
    </source>
</evidence>
<evidence type="ECO:0000256" key="2">
    <source>
        <dbReference type="ARBA" id="ARBA00009700"/>
    </source>
</evidence>
<accession>A0AAD5CHC4</accession>
<feature type="transmembrane region" description="Helical" evidence="6">
    <location>
        <begin position="144"/>
        <end position="170"/>
    </location>
</feature>
<comment type="subcellular location">
    <subcellularLocation>
        <location evidence="1">Membrane</location>
        <topology evidence="1">Multi-pass membrane protein</topology>
    </subcellularLocation>
</comment>
<feature type="transmembrane region" description="Helical" evidence="6">
    <location>
        <begin position="111"/>
        <end position="132"/>
    </location>
</feature>
<keyword evidence="4 6" id="KW-1133">Transmembrane helix</keyword>
<dbReference type="PANTHER" id="PTHR21433:SF0">
    <property type="entry name" value="TRANSMEMBRANE PROTEIN 120 HOMOLOG"/>
    <property type="match status" value="1"/>
</dbReference>
<dbReference type="PANTHER" id="PTHR21433">
    <property type="entry name" value="TRANSMEMBRANE PROTEIN INDUCED BY TUMOR NECROSIS FACTOR ALPHA"/>
    <property type="match status" value="1"/>
</dbReference>
<dbReference type="Proteomes" id="UP001206925">
    <property type="component" value="Unassembled WGS sequence"/>
</dbReference>
<organism evidence="7 8">
    <name type="scientific">Ambrosia artemisiifolia</name>
    <name type="common">Common ragweed</name>
    <dbReference type="NCBI Taxonomy" id="4212"/>
    <lineage>
        <taxon>Eukaryota</taxon>
        <taxon>Viridiplantae</taxon>
        <taxon>Streptophyta</taxon>
        <taxon>Embryophyta</taxon>
        <taxon>Tracheophyta</taxon>
        <taxon>Spermatophyta</taxon>
        <taxon>Magnoliopsida</taxon>
        <taxon>eudicotyledons</taxon>
        <taxon>Gunneridae</taxon>
        <taxon>Pentapetalae</taxon>
        <taxon>asterids</taxon>
        <taxon>campanulids</taxon>
        <taxon>Asterales</taxon>
        <taxon>Asteraceae</taxon>
        <taxon>Asteroideae</taxon>
        <taxon>Heliantheae alliance</taxon>
        <taxon>Heliantheae</taxon>
        <taxon>Ambrosia</taxon>
    </lineage>
</organism>
<keyword evidence="5 6" id="KW-0472">Membrane</keyword>
<protein>
    <recommendedName>
        <fullName evidence="9">Transmembrane protein 120 homolog</fullName>
    </recommendedName>
</protein>
<evidence type="ECO:0000256" key="5">
    <source>
        <dbReference type="ARBA" id="ARBA00023136"/>
    </source>
</evidence>
<dbReference type="GO" id="GO:0016020">
    <property type="term" value="C:membrane"/>
    <property type="evidence" value="ECO:0007669"/>
    <property type="project" value="UniProtKB-SubCell"/>
</dbReference>
<name>A0AAD5CHC4_AMBAR</name>
<evidence type="ECO:0000256" key="3">
    <source>
        <dbReference type="ARBA" id="ARBA00022692"/>
    </source>
</evidence>
<evidence type="ECO:0000313" key="7">
    <source>
        <dbReference type="EMBL" id="KAI7740885.1"/>
    </source>
</evidence>
<dbReference type="AlphaFoldDB" id="A0AAD5CHC4"/>
<dbReference type="InterPro" id="IPR012926">
    <property type="entry name" value="TMEM120A/B"/>
</dbReference>
<comment type="similarity">
    <text evidence="2">Belongs to the TMEM120 family.</text>
</comment>
<reference evidence="7" key="1">
    <citation type="submission" date="2022-06" db="EMBL/GenBank/DDBJ databases">
        <title>Uncovering the hologenomic basis of an extraordinary plant invasion.</title>
        <authorList>
            <person name="Bieker V.C."/>
            <person name="Martin M.D."/>
            <person name="Gilbert T."/>
            <person name="Hodgins K."/>
            <person name="Battlay P."/>
            <person name="Petersen B."/>
            <person name="Wilson J."/>
        </authorList>
    </citation>
    <scope>NUCLEOTIDE SEQUENCE</scope>
    <source>
        <strain evidence="7">AA19_3_7</strain>
        <tissue evidence="7">Leaf</tissue>
    </source>
</reference>
<feature type="non-terminal residue" evidence="7">
    <location>
        <position position="1"/>
    </location>
</feature>